<comment type="subcellular location">
    <subcellularLocation>
        <location evidence="1">Cell membrane</location>
        <topology evidence="1">Multi-pass membrane protein</topology>
    </subcellularLocation>
</comment>
<keyword evidence="10" id="KW-1185">Reference proteome</keyword>
<feature type="transmembrane region" description="Helical" evidence="7">
    <location>
        <begin position="53"/>
        <end position="81"/>
    </location>
</feature>
<evidence type="ECO:0000256" key="7">
    <source>
        <dbReference type="SAM" id="Phobius"/>
    </source>
</evidence>
<evidence type="ECO:0000259" key="8">
    <source>
        <dbReference type="Pfam" id="PF01292"/>
    </source>
</evidence>
<sequence>MSEKSADASDIQQEATSGESGSVLSRLWIEVANKYEGYQYLDKKDRETLHRHGWGAIVSHWAMTLFMLLAIVTGVAFWTGWYGPMNVGIWDGYYIAFLIHIWAGVLLAVVAFVVFPYYHVVADGDSLLVSVDQIKEEIIIALSFVGLASYIPGYKKARRTYDEDEEEWAGYHPMQTVFWYVTWFFVAVLTLTGFALWEAIATDPVWWVSALGFMEGWIAYENMLRIHLVATFFVVAAVAIHAYFPMMPSNFDMTKSMIYGKLKGWSVDEETRPEPQGRARAKDELAKRFDPVSKRLGTSTDVQEQLDSEDDEETDSN</sequence>
<keyword evidence="3 7" id="KW-0812">Transmembrane</keyword>
<keyword evidence="2" id="KW-1003">Cell membrane</keyword>
<evidence type="ECO:0000313" key="10">
    <source>
        <dbReference type="Proteomes" id="UP000263012"/>
    </source>
</evidence>
<dbReference type="GO" id="GO:0005886">
    <property type="term" value="C:plasma membrane"/>
    <property type="evidence" value="ECO:0007669"/>
    <property type="project" value="UniProtKB-SubCell"/>
</dbReference>
<dbReference type="Proteomes" id="UP000263012">
    <property type="component" value="Chromosome"/>
</dbReference>
<keyword evidence="4 7" id="KW-1133">Transmembrane helix</keyword>
<evidence type="ECO:0000256" key="1">
    <source>
        <dbReference type="ARBA" id="ARBA00004651"/>
    </source>
</evidence>
<protein>
    <submittedName>
        <fullName evidence="9">Formate dehydrogenase subunit gamma</fullName>
    </submittedName>
</protein>
<name>A0A343TGM3_9EURY</name>
<evidence type="ECO:0000256" key="6">
    <source>
        <dbReference type="SAM" id="MobiDB-lite"/>
    </source>
</evidence>
<dbReference type="RefSeq" id="WP_119814822.1">
    <property type="nucleotide sequence ID" value="NZ_CP025066.1"/>
</dbReference>
<dbReference type="InterPro" id="IPR011577">
    <property type="entry name" value="Cyt_b561_bac/Ni-Hgenase"/>
</dbReference>
<proteinExistence type="predicted"/>
<reference evidence="10" key="1">
    <citation type="submission" date="2017-11" db="EMBL/GenBank/DDBJ databases">
        <title>Phenotypic and genomic properties of facultatively anaerobic sulfur-reducing natronoarchaea from hypersaline soda lakes.</title>
        <authorList>
            <person name="Sorokin D.Y."/>
            <person name="Kublanov I.V."/>
            <person name="Roman P."/>
            <person name="Sinninghe Damste J.S."/>
            <person name="Golyshin P.N."/>
            <person name="Rojo D."/>
            <person name="Ciordia S."/>
            <person name="Mena M.D.C."/>
            <person name="Ferrer M."/>
            <person name="Messina E."/>
            <person name="Smedile F."/>
            <person name="La Spada G."/>
            <person name="La Cono V."/>
            <person name="Yakimov M.M."/>
        </authorList>
    </citation>
    <scope>NUCLEOTIDE SEQUENCE [LARGE SCALE GENOMIC DNA]</scope>
    <source>
        <strain evidence="10">AArc-Sl</strain>
    </source>
</reference>
<feature type="transmembrane region" description="Helical" evidence="7">
    <location>
        <begin position="226"/>
        <end position="244"/>
    </location>
</feature>
<feature type="domain" description="Cytochrome b561 bacterial/Ni-hydrogenase" evidence="8">
    <location>
        <begin position="51"/>
        <end position="260"/>
    </location>
</feature>
<dbReference type="GO" id="GO:0009055">
    <property type="term" value="F:electron transfer activity"/>
    <property type="evidence" value="ECO:0007669"/>
    <property type="project" value="InterPro"/>
</dbReference>
<keyword evidence="5 7" id="KW-0472">Membrane</keyword>
<accession>A0A343TGM3</accession>
<evidence type="ECO:0000256" key="5">
    <source>
        <dbReference type="ARBA" id="ARBA00023136"/>
    </source>
</evidence>
<dbReference type="GO" id="GO:0022904">
    <property type="term" value="P:respiratory electron transport chain"/>
    <property type="evidence" value="ECO:0007669"/>
    <property type="project" value="InterPro"/>
</dbReference>
<feature type="transmembrane region" description="Helical" evidence="7">
    <location>
        <begin position="177"/>
        <end position="197"/>
    </location>
</feature>
<feature type="transmembrane region" description="Helical" evidence="7">
    <location>
        <begin position="138"/>
        <end position="157"/>
    </location>
</feature>
<dbReference type="KEGG" id="hdf:AArcSl_0595"/>
<evidence type="ECO:0000256" key="3">
    <source>
        <dbReference type="ARBA" id="ARBA00022692"/>
    </source>
</evidence>
<feature type="region of interest" description="Disordered" evidence="6">
    <location>
        <begin position="268"/>
        <end position="317"/>
    </location>
</feature>
<dbReference type="EMBL" id="CP025066">
    <property type="protein sequence ID" value="AUX08245.1"/>
    <property type="molecule type" value="Genomic_DNA"/>
</dbReference>
<dbReference type="Gene3D" id="1.20.950.20">
    <property type="entry name" value="Transmembrane di-heme cytochromes, Chain C"/>
    <property type="match status" value="1"/>
</dbReference>
<dbReference type="GeneID" id="37876932"/>
<feature type="transmembrane region" description="Helical" evidence="7">
    <location>
        <begin position="93"/>
        <end position="118"/>
    </location>
</feature>
<dbReference type="OrthoDB" id="204681at2157"/>
<evidence type="ECO:0000313" key="9">
    <source>
        <dbReference type="EMBL" id="AUX08245.1"/>
    </source>
</evidence>
<organism evidence="9 10">
    <name type="scientific">Halalkaliarchaeum desulfuricum</name>
    <dbReference type="NCBI Taxonomy" id="2055893"/>
    <lineage>
        <taxon>Archaea</taxon>
        <taxon>Methanobacteriati</taxon>
        <taxon>Methanobacteriota</taxon>
        <taxon>Stenosarchaea group</taxon>
        <taxon>Halobacteria</taxon>
        <taxon>Halobacteriales</taxon>
        <taxon>Haloferacaceae</taxon>
        <taxon>Halalkaliarchaeum</taxon>
    </lineage>
</organism>
<evidence type="ECO:0000256" key="2">
    <source>
        <dbReference type="ARBA" id="ARBA00022475"/>
    </source>
</evidence>
<dbReference type="SUPFAM" id="SSF81342">
    <property type="entry name" value="Transmembrane di-heme cytochromes"/>
    <property type="match status" value="1"/>
</dbReference>
<gene>
    <name evidence="9" type="primary">fdoI</name>
    <name evidence="9" type="ORF">AArcSl_0595</name>
</gene>
<dbReference type="AlphaFoldDB" id="A0A343TGM3"/>
<feature type="compositionally biased region" description="Basic and acidic residues" evidence="6">
    <location>
        <begin position="269"/>
        <end position="293"/>
    </location>
</feature>
<dbReference type="InterPro" id="IPR016174">
    <property type="entry name" value="Di-haem_cyt_TM"/>
</dbReference>
<dbReference type="Pfam" id="PF01292">
    <property type="entry name" value="Ni_hydr_CYTB"/>
    <property type="match status" value="1"/>
</dbReference>
<feature type="compositionally biased region" description="Acidic residues" evidence="6">
    <location>
        <begin position="304"/>
        <end position="317"/>
    </location>
</feature>
<evidence type="ECO:0000256" key="4">
    <source>
        <dbReference type="ARBA" id="ARBA00022989"/>
    </source>
</evidence>